<dbReference type="InterPro" id="IPR036291">
    <property type="entry name" value="NAD(P)-bd_dom_sf"/>
</dbReference>
<keyword evidence="2" id="KW-1185">Reference proteome</keyword>
<dbReference type="RefSeq" id="XP_047840950.1">
    <property type="nucleotide sequence ID" value="XM_047984975.1"/>
</dbReference>
<evidence type="ECO:0000313" key="1">
    <source>
        <dbReference type="EMBL" id="UNI17469.1"/>
    </source>
</evidence>
<proteinExistence type="predicted"/>
<dbReference type="InterPro" id="IPR002347">
    <property type="entry name" value="SDR_fam"/>
</dbReference>
<evidence type="ECO:0000313" key="2">
    <source>
        <dbReference type="Proteomes" id="UP000829364"/>
    </source>
</evidence>
<dbReference type="Proteomes" id="UP000829364">
    <property type="component" value="Chromosome 3"/>
</dbReference>
<dbReference type="InterPro" id="IPR052184">
    <property type="entry name" value="SDR_enzymes"/>
</dbReference>
<dbReference type="Pfam" id="PF00106">
    <property type="entry name" value="adh_short"/>
    <property type="match status" value="1"/>
</dbReference>
<dbReference type="KEGG" id="ptkz:JDV02_003810"/>
<dbReference type="EMBL" id="CP086356">
    <property type="protein sequence ID" value="UNI17469.1"/>
    <property type="molecule type" value="Genomic_DNA"/>
</dbReference>
<name>A0A9Q8QBA7_9HYPO</name>
<dbReference type="GO" id="GO:0016616">
    <property type="term" value="F:oxidoreductase activity, acting on the CH-OH group of donors, NAD or NADP as acceptor"/>
    <property type="evidence" value="ECO:0007669"/>
    <property type="project" value="TreeGrafter"/>
</dbReference>
<dbReference type="Gene3D" id="3.40.50.720">
    <property type="entry name" value="NAD(P)-binding Rossmann-like Domain"/>
    <property type="match status" value="1"/>
</dbReference>
<dbReference type="SUPFAM" id="SSF51735">
    <property type="entry name" value="NAD(P)-binding Rossmann-fold domains"/>
    <property type="match status" value="1"/>
</dbReference>
<protein>
    <recommendedName>
        <fullName evidence="3">NAD(P)-binding protein</fullName>
    </recommendedName>
</protein>
<evidence type="ECO:0008006" key="3">
    <source>
        <dbReference type="Google" id="ProtNLM"/>
    </source>
</evidence>
<dbReference type="PANTHER" id="PTHR45458:SF3">
    <property type="entry name" value="CHAIN DEHYDROGENASE (ATSC), PUTATIVE-RELATED"/>
    <property type="match status" value="1"/>
</dbReference>
<gene>
    <name evidence="1" type="ORF">JDV02_003810</name>
</gene>
<accession>A0A9Q8QBA7</accession>
<dbReference type="AlphaFoldDB" id="A0A9Q8QBA7"/>
<dbReference type="GeneID" id="72065766"/>
<dbReference type="PRINTS" id="PR00081">
    <property type="entry name" value="GDHRDH"/>
</dbReference>
<reference evidence="1" key="1">
    <citation type="submission" date="2021-11" db="EMBL/GenBank/DDBJ databases">
        <title>Purpureocillium_takamizusanense_genome.</title>
        <authorList>
            <person name="Nguyen N.-H."/>
        </authorList>
    </citation>
    <scope>NUCLEOTIDE SEQUENCE</scope>
    <source>
        <strain evidence="1">PT3</strain>
    </source>
</reference>
<organism evidence="1 2">
    <name type="scientific">Purpureocillium takamizusanense</name>
    <dbReference type="NCBI Taxonomy" id="2060973"/>
    <lineage>
        <taxon>Eukaryota</taxon>
        <taxon>Fungi</taxon>
        <taxon>Dikarya</taxon>
        <taxon>Ascomycota</taxon>
        <taxon>Pezizomycotina</taxon>
        <taxon>Sordariomycetes</taxon>
        <taxon>Hypocreomycetidae</taxon>
        <taxon>Hypocreales</taxon>
        <taxon>Ophiocordycipitaceae</taxon>
        <taxon>Purpureocillium</taxon>
    </lineage>
</organism>
<sequence>MATYLVTGANRGLGLEFVRQFSNELGNTVVALVRNKAASEKAEPEHLTKPNVHVLEADLASFASLQRAADETKRITNNKLDYMIANAAFLSEWSAYDDMETLGQDPEALEKDLLQSFQINVAGNIHLFNAFLPLIRNGHAKKVVSISTGMADIDLIAGYDIAMAGPYSISKAALNAAVAKYSAQCKQEGILFMSISPGLVETGQAAHATDEQLEKVAVMGRKFATYAPHFTGPISPAESVASINRVIVSSSIEGGSGGSFVSHLGTRQWL</sequence>
<dbReference type="OrthoDB" id="7289984at2759"/>
<dbReference type="PANTHER" id="PTHR45458">
    <property type="entry name" value="SHORT-CHAIN DEHYDROGENASE/REDUCTASE SDR"/>
    <property type="match status" value="1"/>
</dbReference>